<dbReference type="EMBL" id="JAJGCB010000011">
    <property type="protein sequence ID" value="KAJ8990330.1"/>
    <property type="molecule type" value="Genomic_DNA"/>
</dbReference>
<protein>
    <submittedName>
        <fullName evidence="2">Uncharacterized protein</fullName>
    </submittedName>
</protein>
<name>A0AAN6ITL5_EXODE</name>
<feature type="compositionally biased region" description="Polar residues" evidence="1">
    <location>
        <begin position="12"/>
        <end position="23"/>
    </location>
</feature>
<comment type="caution">
    <text evidence="2">The sequence shown here is derived from an EMBL/GenBank/DDBJ whole genome shotgun (WGS) entry which is preliminary data.</text>
</comment>
<dbReference type="Proteomes" id="UP001161757">
    <property type="component" value="Unassembled WGS sequence"/>
</dbReference>
<proteinExistence type="predicted"/>
<evidence type="ECO:0000256" key="1">
    <source>
        <dbReference type="SAM" id="MobiDB-lite"/>
    </source>
</evidence>
<sequence length="108" mass="12400">MRRSTVYGCNASHGQCSTPSTVETELHTRSARTRFKQEEKRDDRLWRKISNSIGPIQCERTPAMQSKYNTMTDRVQLAGALPPVNTEIHPHVTPSRSIFFPKYIVPNR</sequence>
<gene>
    <name evidence="2" type="ORF">HRR80_005814</name>
</gene>
<feature type="region of interest" description="Disordered" evidence="1">
    <location>
        <begin position="1"/>
        <end position="41"/>
    </location>
</feature>
<dbReference type="AlphaFoldDB" id="A0AAN6ITL5"/>
<evidence type="ECO:0000313" key="2">
    <source>
        <dbReference type="EMBL" id="KAJ8990330.1"/>
    </source>
</evidence>
<accession>A0AAN6ITL5</accession>
<evidence type="ECO:0000313" key="3">
    <source>
        <dbReference type="Proteomes" id="UP001161757"/>
    </source>
</evidence>
<reference evidence="2" key="1">
    <citation type="submission" date="2023-01" db="EMBL/GenBank/DDBJ databases">
        <title>Exophiala dermititidis isolated from Cystic Fibrosis Patient.</title>
        <authorList>
            <person name="Kurbessoian T."/>
            <person name="Crocker A."/>
            <person name="Murante D."/>
            <person name="Hogan D.A."/>
            <person name="Stajich J.E."/>
        </authorList>
    </citation>
    <scope>NUCLEOTIDE SEQUENCE</scope>
    <source>
        <strain evidence="2">Ex8</strain>
    </source>
</reference>
<organism evidence="2 3">
    <name type="scientific">Exophiala dermatitidis</name>
    <name type="common">Black yeast-like fungus</name>
    <name type="synonym">Wangiella dermatitidis</name>
    <dbReference type="NCBI Taxonomy" id="5970"/>
    <lineage>
        <taxon>Eukaryota</taxon>
        <taxon>Fungi</taxon>
        <taxon>Dikarya</taxon>
        <taxon>Ascomycota</taxon>
        <taxon>Pezizomycotina</taxon>
        <taxon>Eurotiomycetes</taxon>
        <taxon>Chaetothyriomycetidae</taxon>
        <taxon>Chaetothyriales</taxon>
        <taxon>Herpotrichiellaceae</taxon>
        <taxon>Exophiala</taxon>
    </lineage>
</organism>